<dbReference type="RefSeq" id="WP_153141681.1">
    <property type="nucleotide sequence ID" value="NZ_JAQQFH010000030.1"/>
</dbReference>
<sequence>MGPNAVRCRVEAGVATITLDKPETKNSLSIPEMVEVGVAVRRAASAGARCILITGVGDAFCAGRDLKGVNLDEDDTYELLAREINPALKVVRECEVPTIASVAGPALGFGFGLALACDLTIAADNAIFGSPFRKIGLLPDSGAHYYLRERLGRHRAAELIMTGRMLSGRQAAELGLINRSCGAEELHAVTAKLARDIAHGPTRAFGLSKRILDSGDSYTDMAELEAVSQHEAINGSDGREGVRAFQEKRAPRFIGN</sequence>
<dbReference type="CDD" id="cd06558">
    <property type="entry name" value="crotonase-like"/>
    <property type="match status" value="1"/>
</dbReference>
<dbReference type="InterPro" id="IPR029045">
    <property type="entry name" value="ClpP/crotonase-like_dom_sf"/>
</dbReference>
<dbReference type="Gene3D" id="1.10.12.10">
    <property type="entry name" value="Lyase 2-enoyl-coa Hydratase, Chain A, domain 2"/>
    <property type="match status" value="1"/>
</dbReference>
<dbReference type="PANTHER" id="PTHR43459">
    <property type="entry name" value="ENOYL-COA HYDRATASE"/>
    <property type="match status" value="1"/>
</dbReference>
<comment type="caution">
    <text evidence="2">The sequence shown here is derived from an EMBL/GenBank/DDBJ whole genome shotgun (WGS) entry which is preliminary data.</text>
</comment>
<dbReference type="Proteomes" id="UP001629249">
    <property type="component" value="Unassembled WGS sequence"/>
</dbReference>
<evidence type="ECO:0000256" key="1">
    <source>
        <dbReference type="ARBA" id="ARBA00005254"/>
    </source>
</evidence>
<organism evidence="2 3">
    <name type="scientific">Paraburkholderia agricolaris</name>
    <dbReference type="NCBI Taxonomy" id="2152888"/>
    <lineage>
        <taxon>Bacteria</taxon>
        <taxon>Pseudomonadati</taxon>
        <taxon>Pseudomonadota</taxon>
        <taxon>Betaproteobacteria</taxon>
        <taxon>Burkholderiales</taxon>
        <taxon>Burkholderiaceae</taxon>
        <taxon>Paraburkholderia</taxon>
    </lineage>
</organism>
<gene>
    <name evidence="2" type="ORF">PQR66_30855</name>
</gene>
<comment type="similarity">
    <text evidence="1">Belongs to the enoyl-CoA hydratase/isomerase family.</text>
</comment>
<protein>
    <submittedName>
        <fullName evidence="2">Enoyl-CoA hydratase-related protein</fullName>
    </submittedName>
</protein>
<proteinExistence type="inferred from homology"/>
<evidence type="ECO:0000313" key="2">
    <source>
        <dbReference type="EMBL" id="MFL9887469.1"/>
    </source>
</evidence>
<reference evidence="2 3" key="1">
    <citation type="journal article" date="2024" name="Chem. Sci.">
        <title>Discovery of megapolipeptins by genome mining of a Burkholderiales bacteria collection.</title>
        <authorList>
            <person name="Paulo B.S."/>
            <person name="Recchia M.J.J."/>
            <person name="Lee S."/>
            <person name="Fergusson C.H."/>
            <person name="Romanowski S.B."/>
            <person name="Hernandez A."/>
            <person name="Krull N."/>
            <person name="Liu D.Y."/>
            <person name="Cavanagh H."/>
            <person name="Bos A."/>
            <person name="Gray C.A."/>
            <person name="Murphy B.T."/>
            <person name="Linington R.G."/>
            <person name="Eustaquio A.S."/>
        </authorList>
    </citation>
    <scope>NUCLEOTIDE SEQUENCE [LARGE SCALE GENOMIC DNA]</scope>
    <source>
        <strain evidence="2 3">RL16-012-BIC-B</strain>
    </source>
</reference>
<accession>A0ABW8ZW49</accession>
<keyword evidence="3" id="KW-1185">Reference proteome</keyword>
<dbReference type="PANTHER" id="PTHR43459:SF1">
    <property type="entry name" value="EG:BACN32G11.4 PROTEIN"/>
    <property type="match status" value="1"/>
</dbReference>
<dbReference type="SUPFAM" id="SSF52096">
    <property type="entry name" value="ClpP/crotonase"/>
    <property type="match status" value="1"/>
</dbReference>
<dbReference type="InterPro" id="IPR014748">
    <property type="entry name" value="Enoyl-CoA_hydra_C"/>
</dbReference>
<dbReference type="Gene3D" id="3.90.226.10">
    <property type="entry name" value="2-enoyl-CoA Hydratase, Chain A, domain 1"/>
    <property type="match status" value="1"/>
</dbReference>
<dbReference type="InterPro" id="IPR001753">
    <property type="entry name" value="Enoyl-CoA_hydra/iso"/>
</dbReference>
<evidence type="ECO:0000313" key="3">
    <source>
        <dbReference type="Proteomes" id="UP001629249"/>
    </source>
</evidence>
<name>A0ABW8ZW49_9BURK</name>
<dbReference type="EMBL" id="JAQQFN010000028">
    <property type="protein sequence ID" value="MFL9887469.1"/>
    <property type="molecule type" value="Genomic_DNA"/>
</dbReference>
<dbReference type="Pfam" id="PF00378">
    <property type="entry name" value="ECH_1"/>
    <property type="match status" value="1"/>
</dbReference>